<sequence>MSSLYRFISNRFCRPYRNQFGYLVSSPNFKGFVMPFYAVAKGRRVGIYETWKECKAQTDGFQGPRFKKFNTKAEAQSFIDENKGTGGVRRNVGGQEPGPSRKRPNLEPGNGASSVVKKAKGLGPHPDAPTVWTDGACRGNGKKHARAGWGVYWDDGHRDNRCGPLEGPEQTNNRAEYTAVIEAIKTAKERGLRKLNLNTDSNLLVRSMTEWMPKWRKNGWKTGTGGAVKNKDLLLKINELCSQVDVRFQHVDGHAGIHGNEMADQLACRGADGG</sequence>
<dbReference type="EC" id="3.1.26.4" evidence="9"/>
<evidence type="ECO:0000256" key="10">
    <source>
        <dbReference type="SAM" id="MobiDB-lite"/>
    </source>
</evidence>
<dbReference type="InterPro" id="IPR036397">
    <property type="entry name" value="RNaseH_sf"/>
</dbReference>
<dbReference type="InterPro" id="IPR012337">
    <property type="entry name" value="RNaseH-like_sf"/>
</dbReference>
<dbReference type="Proteomes" id="UP000659654">
    <property type="component" value="Unassembled WGS sequence"/>
</dbReference>
<dbReference type="SUPFAM" id="SSF55658">
    <property type="entry name" value="L9 N-domain-like"/>
    <property type="match status" value="1"/>
</dbReference>
<dbReference type="Pfam" id="PF01693">
    <property type="entry name" value="Cauli_VI"/>
    <property type="match status" value="1"/>
</dbReference>
<comment type="function">
    <text evidence="9">Endonuclease that specifically degrades the RNA of RNA-DNA hybrids.</text>
</comment>
<dbReference type="GO" id="GO:0004523">
    <property type="term" value="F:RNA-DNA hybrid ribonuclease activity"/>
    <property type="evidence" value="ECO:0007669"/>
    <property type="project" value="UniProtKB-UniRule"/>
</dbReference>
<evidence type="ECO:0000313" key="15">
    <source>
        <dbReference type="Proteomes" id="UP000659654"/>
    </source>
</evidence>
<dbReference type="Gene3D" id="3.30.420.10">
    <property type="entry name" value="Ribonuclease H-like superfamily/Ribonuclease H"/>
    <property type="match status" value="1"/>
</dbReference>
<dbReference type="EMBL" id="CAJFDI010000002">
    <property type="protein sequence ID" value="CAD5217358.1"/>
    <property type="molecule type" value="Genomic_DNA"/>
</dbReference>
<dbReference type="eggNOG" id="KOG3752">
    <property type="taxonomic scope" value="Eukaryota"/>
</dbReference>
<dbReference type="InterPro" id="IPR017067">
    <property type="entry name" value="RNase_H1_euk"/>
</dbReference>
<dbReference type="Proteomes" id="UP000582659">
    <property type="component" value="Unassembled WGS sequence"/>
</dbReference>
<dbReference type="OrthoDB" id="90239at2759"/>
<dbReference type="GO" id="GO:0003676">
    <property type="term" value="F:nucleic acid binding"/>
    <property type="evidence" value="ECO:0007669"/>
    <property type="project" value="UniProtKB-UniRule"/>
</dbReference>
<name>A0A1I7SV41_BURXY</name>
<evidence type="ECO:0000256" key="8">
    <source>
        <dbReference type="ARBA" id="ARBA00022842"/>
    </source>
</evidence>
<reference evidence="16" key="1">
    <citation type="submission" date="2016-11" db="UniProtKB">
        <authorList>
            <consortium name="WormBaseParasite"/>
        </authorList>
    </citation>
    <scope>IDENTIFICATION</scope>
</reference>
<evidence type="ECO:0000256" key="6">
    <source>
        <dbReference type="ARBA" id="ARBA00022759"/>
    </source>
</evidence>
<evidence type="ECO:0000256" key="4">
    <source>
        <dbReference type="ARBA" id="ARBA00022722"/>
    </source>
</evidence>
<evidence type="ECO:0000256" key="9">
    <source>
        <dbReference type="PIRNR" id="PIRNR036852"/>
    </source>
</evidence>
<keyword evidence="5 9" id="KW-0479">Metal-binding</keyword>
<keyword evidence="15" id="KW-1185">Reference proteome</keyword>
<evidence type="ECO:0000256" key="7">
    <source>
        <dbReference type="ARBA" id="ARBA00022801"/>
    </source>
</evidence>
<dbReference type="Proteomes" id="UP000095284">
    <property type="component" value="Unplaced"/>
</dbReference>
<dbReference type="InterPro" id="IPR037056">
    <property type="entry name" value="RNase_H1_N_sf"/>
</dbReference>
<dbReference type="AlphaFoldDB" id="A0A1I7SV41"/>
<keyword evidence="6 9" id="KW-0255">Endonuclease</keyword>
<dbReference type="GO" id="GO:0043137">
    <property type="term" value="P:DNA replication, removal of RNA primer"/>
    <property type="evidence" value="ECO:0007669"/>
    <property type="project" value="TreeGrafter"/>
</dbReference>
<keyword evidence="4 9" id="KW-0540">Nuclease</keyword>
<dbReference type="CDD" id="cd09280">
    <property type="entry name" value="RNase_HI_eukaryote_like"/>
    <property type="match status" value="1"/>
</dbReference>
<accession>A0A1I7SV41</accession>
<comment type="cofactor">
    <cofactor evidence="2 9">
        <name>Mg(2+)</name>
        <dbReference type="ChEBI" id="CHEBI:18420"/>
    </cofactor>
</comment>
<comment type="similarity">
    <text evidence="3 9">Belongs to the RNase H family.</text>
</comment>
<dbReference type="SMR" id="A0A1I7SV41"/>
<comment type="catalytic activity">
    <reaction evidence="1 9">
        <text>Endonucleolytic cleavage to 5'-phosphomonoester.</text>
        <dbReference type="EC" id="3.1.26.4"/>
    </reaction>
</comment>
<evidence type="ECO:0000256" key="5">
    <source>
        <dbReference type="ARBA" id="ARBA00022723"/>
    </source>
</evidence>
<dbReference type="Gene3D" id="3.40.970.10">
    <property type="entry name" value="Ribonuclease H1, N-terminal domain"/>
    <property type="match status" value="1"/>
</dbReference>
<dbReference type="InterPro" id="IPR009027">
    <property type="entry name" value="Ribosomal_bL9/RNase_H1_N"/>
</dbReference>
<proteinExistence type="inferred from homology"/>
<evidence type="ECO:0000256" key="3">
    <source>
        <dbReference type="ARBA" id="ARBA00005300"/>
    </source>
</evidence>
<dbReference type="WBParaSite" id="BXY_1691500.1">
    <property type="protein sequence ID" value="BXY_1691500.1"/>
    <property type="gene ID" value="BXY_1691500"/>
</dbReference>
<feature type="domain" description="RNase H type-1" evidence="11">
    <location>
        <begin position="125"/>
        <end position="272"/>
    </location>
</feature>
<protein>
    <recommendedName>
        <fullName evidence="9">Ribonuclease H1</fullName>
        <shortName evidence="9">RNase H1</shortName>
        <ecNumber evidence="9">3.1.26.4</ecNumber>
    </recommendedName>
</protein>
<dbReference type="SUPFAM" id="SSF53098">
    <property type="entry name" value="Ribonuclease H-like"/>
    <property type="match status" value="1"/>
</dbReference>
<dbReference type="InterPro" id="IPR050092">
    <property type="entry name" value="RNase_H"/>
</dbReference>
<dbReference type="Pfam" id="PF00075">
    <property type="entry name" value="RNase_H"/>
    <property type="match status" value="1"/>
</dbReference>
<organism evidence="14 16">
    <name type="scientific">Bursaphelenchus xylophilus</name>
    <name type="common">Pinewood nematode worm</name>
    <name type="synonym">Aphelenchoides xylophilus</name>
    <dbReference type="NCBI Taxonomy" id="6326"/>
    <lineage>
        <taxon>Eukaryota</taxon>
        <taxon>Metazoa</taxon>
        <taxon>Ecdysozoa</taxon>
        <taxon>Nematoda</taxon>
        <taxon>Chromadorea</taxon>
        <taxon>Rhabditida</taxon>
        <taxon>Tylenchina</taxon>
        <taxon>Tylenchomorpha</taxon>
        <taxon>Aphelenchoidea</taxon>
        <taxon>Aphelenchoididae</taxon>
        <taxon>Bursaphelenchus</taxon>
    </lineage>
</organism>
<dbReference type="PANTHER" id="PTHR10642">
    <property type="entry name" value="RIBONUCLEASE H1"/>
    <property type="match status" value="1"/>
</dbReference>
<dbReference type="PIRSF" id="PIRSF036852">
    <property type="entry name" value="Ribonuclease_H1_euk"/>
    <property type="match status" value="1"/>
</dbReference>
<dbReference type="InterPro" id="IPR002156">
    <property type="entry name" value="RNaseH_domain"/>
</dbReference>
<evidence type="ECO:0000256" key="1">
    <source>
        <dbReference type="ARBA" id="ARBA00000077"/>
    </source>
</evidence>
<reference evidence="13" key="2">
    <citation type="submission" date="2020-08" db="EMBL/GenBank/DDBJ databases">
        <authorList>
            <person name="Kikuchi T."/>
        </authorList>
    </citation>
    <scope>NUCLEOTIDE SEQUENCE</scope>
    <source>
        <strain evidence="12">Ka4C1</strain>
    </source>
</reference>
<gene>
    <name evidence="12" type="ORF">BXYJ_LOCUS4995</name>
</gene>
<evidence type="ECO:0000313" key="14">
    <source>
        <dbReference type="Proteomes" id="UP000095284"/>
    </source>
</evidence>
<dbReference type="InterPro" id="IPR011320">
    <property type="entry name" value="RNase_H1_N"/>
</dbReference>
<evidence type="ECO:0000256" key="2">
    <source>
        <dbReference type="ARBA" id="ARBA00001946"/>
    </source>
</evidence>
<dbReference type="FunFam" id="3.40.970.10:FF:000001">
    <property type="entry name" value="Ribonuclease H1"/>
    <property type="match status" value="1"/>
</dbReference>
<dbReference type="PROSITE" id="PS50879">
    <property type="entry name" value="RNASE_H_1"/>
    <property type="match status" value="1"/>
</dbReference>
<feature type="region of interest" description="Disordered" evidence="10">
    <location>
        <begin position="78"/>
        <end position="139"/>
    </location>
</feature>
<dbReference type="PANTHER" id="PTHR10642:SF26">
    <property type="entry name" value="RIBONUCLEASE H1"/>
    <property type="match status" value="1"/>
</dbReference>
<evidence type="ECO:0000259" key="11">
    <source>
        <dbReference type="PROSITE" id="PS50879"/>
    </source>
</evidence>
<dbReference type="EMBL" id="CAJFCV020000002">
    <property type="protein sequence ID" value="CAG9100866.1"/>
    <property type="molecule type" value="Genomic_DNA"/>
</dbReference>
<evidence type="ECO:0000313" key="13">
    <source>
        <dbReference type="EMBL" id="CAG9100866.1"/>
    </source>
</evidence>
<keyword evidence="8 9" id="KW-0460">Magnesium</keyword>
<keyword evidence="7 9" id="KW-0378">Hydrolase</keyword>
<evidence type="ECO:0000313" key="16">
    <source>
        <dbReference type="WBParaSite" id="BXY_1691500.1"/>
    </source>
</evidence>
<evidence type="ECO:0000313" key="12">
    <source>
        <dbReference type="EMBL" id="CAD5217358.1"/>
    </source>
</evidence>
<dbReference type="GO" id="GO:0000287">
    <property type="term" value="F:magnesium ion binding"/>
    <property type="evidence" value="ECO:0007669"/>
    <property type="project" value="UniProtKB-UniRule"/>
</dbReference>